<feature type="domain" description="4Fe-4S ferredoxin-type" evidence="9">
    <location>
        <begin position="286"/>
        <end position="315"/>
    </location>
</feature>
<dbReference type="GO" id="GO:0046872">
    <property type="term" value="F:metal ion binding"/>
    <property type="evidence" value="ECO:0007669"/>
    <property type="project" value="UniProtKB-KW"/>
</dbReference>
<evidence type="ECO:0000256" key="1">
    <source>
        <dbReference type="ARBA" id="ARBA00022448"/>
    </source>
</evidence>
<dbReference type="GO" id="GO:0005886">
    <property type="term" value="C:plasma membrane"/>
    <property type="evidence" value="ECO:0007669"/>
    <property type="project" value="TreeGrafter"/>
</dbReference>
<comment type="caution">
    <text evidence="10">The sequence shown here is derived from an EMBL/GenBank/DDBJ whole genome shotgun (WGS) entry which is preliminary data.</text>
</comment>
<reference evidence="10" key="2">
    <citation type="submission" date="2020-09" db="EMBL/GenBank/DDBJ databases">
        <authorList>
            <person name="Sun Q."/>
            <person name="Kim S."/>
        </authorList>
    </citation>
    <scope>NUCLEOTIDE SEQUENCE</scope>
    <source>
        <strain evidence="10">KCTC 42590</strain>
    </source>
</reference>
<dbReference type="NCBIfam" id="TIGR02745">
    <property type="entry name" value="ccoG_rdxA_fixG"/>
    <property type="match status" value="1"/>
</dbReference>
<dbReference type="PROSITE" id="PS00198">
    <property type="entry name" value="4FE4S_FER_1"/>
    <property type="match status" value="1"/>
</dbReference>
<keyword evidence="8" id="KW-1133">Transmembrane helix</keyword>
<evidence type="ECO:0000256" key="3">
    <source>
        <dbReference type="ARBA" id="ARBA00022723"/>
    </source>
</evidence>
<evidence type="ECO:0000259" key="9">
    <source>
        <dbReference type="PROSITE" id="PS51379"/>
    </source>
</evidence>
<dbReference type="AlphaFoldDB" id="A0A919AQQ1"/>
<dbReference type="Proteomes" id="UP000630923">
    <property type="component" value="Unassembled WGS sequence"/>
</dbReference>
<evidence type="ECO:0000256" key="4">
    <source>
        <dbReference type="ARBA" id="ARBA00022982"/>
    </source>
</evidence>
<dbReference type="InterPro" id="IPR032879">
    <property type="entry name" value="FixG_C"/>
</dbReference>
<evidence type="ECO:0000256" key="6">
    <source>
        <dbReference type="ARBA" id="ARBA00023014"/>
    </source>
</evidence>
<dbReference type="Pfam" id="PF13746">
    <property type="entry name" value="Fer4_18"/>
    <property type="match status" value="1"/>
</dbReference>
<name>A0A919AQQ1_9PROT</name>
<evidence type="ECO:0000256" key="8">
    <source>
        <dbReference type="SAM" id="Phobius"/>
    </source>
</evidence>
<dbReference type="InterPro" id="IPR013783">
    <property type="entry name" value="Ig-like_fold"/>
</dbReference>
<keyword evidence="3" id="KW-0479">Metal-binding</keyword>
<keyword evidence="6" id="KW-0411">Iron-sulfur</keyword>
<keyword evidence="8" id="KW-0472">Membrane</keyword>
<accession>A0A919AQQ1</accession>
<keyword evidence="11" id="KW-1185">Reference proteome</keyword>
<evidence type="ECO:0000256" key="2">
    <source>
        <dbReference type="ARBA" id="ARBA00022485"/>
    </source>
</evidence>
<sequence length="513" mass="57182">MTAEKNTDQAAETYKKSPAGTSAGGSVLGTPDAKPAINREEDKVQLYADRVKVFPRRVYGTFRSIKWIVMALSLSIYYLTPWIRFDRGPGVPDQAVLIDMPARKAYFFWIEIWAQEVYYATGLLILAAMILFLMTSLAGRVWCGYACPQTVWTDLFVHIERWIQGDRNQRMKLEKAPWGPSKIFKKFFTHICFMIVSILTGGAFVFYFGDAPTLAVQLVTGDAPMTSYLFIAITAGFTYLLGGIAREQVCIYMCPWPRIQGALVDENSLLVTYNKDRGEDRGPHKKGDTWEGRGDCIDCKQCVAVCPMGIDIRNGFQLECIQCALCVDACNGIMEKIDRPKNLIGYAPTHVDMAGGKVTQETKILRPRIFIYMGMIAIVCGIMLTSLFTRSDIELNVLKDRNPLFVTLSSGEIRNGYTVNILNKQHVDRPVYVRVSGIEGAQIRTAFSEPAKQVKTTVPPDDMRSLRVFVLVDGKIATTGDLADGKGEVTFEVLDENGTLLLDHDSAFNSAGK</sequence>
<protein>
    <submittedName>
        <fullName evidence="10">Cytochrome c oxidase accessory protein CcoG</fullName>
    </submittedName>
</protein>
<dbReference type="GO" id="GO:0051539">
    <property type="term" value="F:4 iron, 4 sulfur cluster binding"/>
    <property type="evidence" value="ECO:0007669"/>
    <property type="project" value="UniProtKB-KW"/>
</dbReference>
<feature type="transmembrane region" description="Helical" evidence="8">
    <location>
        <begin position="187"/>
        <end position="208"/>
    </location>
</feature>
<dbReference type="InterPro" id="IPR014116">
    <property type="entry name" value="Cyt_c_oxidase_cbb3_FixG"/>
</dbReference>
<dbReference type="EMBL" id="BNCI01000001">
    <property type="protein sequence ID" value="GHF19550.1"/>
    <property type="molecule type" value="Genomic_DNA"/>
</dbReference>
<feature type="transmembrane region" description="Helical" evidence="8">
    <location>
        <begin position="228"/>
        <end position="245"/>
    </location>
</feature>
<dbReference type="Gene3D" id="2.60.40.10">
    <property type="entry name" value="Immunoglobulins"/>
    <property type="match status" value="1"/>
</dbReference>
<gene>
    <name evidence="10" type="ORF">GCM10017044_12810</name>
</gene>
<evidence type="ECO:0000313" key="11">
    <source>
        <dbReference type="Proteomes" id="UP000630923"/>
    </source>
</evidence>
<dbReference type="PROSITE" id="PS51379">
    <property type="entry name" value="4FE4S_FER_2"/>
    <property type="match status" value="1"/>
</dbReference>
<dbReference type="InterPro" id="IPR017896">
    <property type="entry name" value="4Fe4S_Fe-S-bd"/>
</dbReference>
<keyword evidence="5" id="KW-0408">Iron</keyword>
<feature type="transmembrane region" description="Helical" evidence="8">
    <location>
        <begin position="369"/>
        <end position="388"/>
    </location>
</feature>
<evidence type="ECO:0000256" key="7">
    <source>
        <dbReference type="SAM" id="MobiDB-lite"/>
    </source>
</evidence>
<dbReference type="InterPro" id="IPR017900">
    <property type="entry name" value="4Fe4S_Fe_S_CS"/>
</dbReference>
<dbReference type="PANTHER" id="PTHR30176:SF3">
    <property type="entry name" value="FERREDOXIN-TYPE PROTEIN NAPH"/>
    <property type="match status" value="1"/>
</dbReference>
<dbReference type="Pfam" id="PF11614">
    <property type="entry name" value="FixG_C"/>
    <property type="match status" value="1"/>
</dbReference>
<reference evidence="10" key="1">
    <citation type="journal article" date="2014" name="Int. J. Syst. Evol. Microbiol.">
        <title>Complete genome sequence of Corynebacterium casei LMG S-19264T (=DSM 44701T), isolated from a smear-ripened cheese.</title>
        <authorList>
            <consortium name="US DOE Joint Genome Institute (JGI-PGF)"/>
            <person name="Walter F."/>
            <person name="Albersmeier A."/>
            <person name="Kalinowski J."/>
            <person name="Ruckert C."/>
        </authorList>
    </citation>
    <scope>NUCLEOTIDE SEQUENCE</scope>
    <source>
        <strain evidence="10">KCTC 42590</strain>
    </source>
</reference>
<evidence type="ECO:0000256" key="5">
    <source>
        <dbReference type="ARBA" id="ARBA00023004"/>
    </source>
</evidence>
<keyword evidence="2" id="KW-0004">4Fe-4S</keyword>
<dbReference type="InterPro" id="IPR051684">
    <property type="entry name" value="Electron_Trans/Redox"/>
</dbReference>
<evidence type="ECO:0000313" key="10">
    <source>
        <dbReference type="EMBL" id="GHF19550.1"/>
    </source>
</evidence>
<dbReference type="Pfam" id="PF12801">
    <property type="entry name" value="Fer4_5"/>
    <property type="match status" value="1"/>
</dbReference>
<dbReference type="PANTHER" id="PTHR30176">
    <property type="entry name" value="FERREDOXIN-TYPE PROTEIN NAPH"/>
    <property type="match status" value="1"/>
</dbReference>
<feature type="transmembrane region" description="Helical" evidence="8">
    <location>
        <begin position="65"/>
        <end position="83"/>
    </location>
</feature>
<keyword evidence="8" id="KW-0812">Transmembrane</keyword>
<dbReference type="SUPFAM" id="SSF54862">
    <property type="entry name" value="4Fe-4S ferredoxins"/>
    <property type="match status" value="1"/>
</dbReference>
<proteinExistence type="predicted"/>
<dbReference type="RefSeq" id="WP_191250991.1">
    <property type="nucleotide sequence ID" value="NZ_BNCI01000001.1"/>
</dbReference>
<feature type="transmembrane region" description="Helical" evidence="8">
    <location>
        <begin position="117"/>
        <end position="134"/>
    </location>
</feature>
<keyword evidence="1" id="KW-0813">Transport</keyword>
<organism evidence="10 11">
    <name type="scientific">Kordiimonas sediminis</name>
    <dbReference type="NCBI Taxonomy" id="1735581"/>
    <lineage>
        <taxon>Bacteria</taxon>
        <taxon>Pseudomonadati</taxon>
        <taxon>Pseudomonadota</taxon>
        <taxon>Alphaproteobacteria</taxon>
        <taxon>Kordiimonadales</taxon>
        <taxon>Kordiimonadaceae</taxon>
        <taxon>Kordiimonas</taxon>
    </lineage>
</organism>
<keyword evidence="4" id="KW-0249">Electron transport</keyword>
<feature type="region of interest" description="Disordered" evidence="7">
    <location>
        <begin position="1"/>
        <end position="34"/>
    </location>
</feature>